<feature type="transmembrane region" description="Helical" evidence="6">
    <location>
        <begin position="460"/>
        <end position="485"/>
    </location>
</feature>
<dbReference type="InterPro" id="IPR050833">
    <property type="entry name" value="Poly_Biosynth_Transport"/>
</dbReference>
<comment type="subcellular location">
    <subcellularLocation>
        <location evidence="1">Cell membrane</location>
        <topology evidence="1">Multi-pass membrane protein</topology>
    </subcellularLocation>
</comment>
<feature type="transmembrane region" description="Helical" evidence="6">
    <location>
        <begin position="305"/>
        <end position="325"/>
    </location>
</feature>
<name>A0A174GWP0_9CLOT</name>
<dbReference type="RefSeq" id="WP_055266108.1">
    <property type="nucleotide sequence ID" value="NZ_CABIXQ010000012.1"/>
</dbReference>
<evidence type="ECO:0000256" key="5">
    <source>
        <dbReference type="ARBA" id="ARBA00023136"/>
    </source>
</evidence>
<sequence length="515" mass="58421">MRTKNSMINMLISILAQIVTVLLGFVSRKVFINSLGTEYLGLNGFLTNVLSLLGLVEGGIGTSIVYNLYKPLADRDEEKVIALVQLYKKLYFYIAIGVMALSLCLYPFLGAFIKDGENLSYVPLVYFIFVARNVISYFNAHKWSLINADQKGYLLARVSIIFNIVTTITKIVVLKSTNNYILFLVIDILIFTIQNIYNGRIVVKRYPYINTKKKYKVDKDIEDNLVTNVKALFWHNIGGYCVYGTDNILISSLISIKTVGLYSNYTMIIDQLGNLVNPIINSIGDSVGNLIASEDSDKSYIVFKVAYLVNFWVYSFAVIFLYNLVEPFITWYFGKGLLLDRLTFIVVLINFYIKGLRGSIAIFKNKGGIFTQDKYIPIIESIINLGASLILVKYLGLAGVFIGTTISSIAIPLWNRPRLVYKYIFNKDFKEYMHRYVVYALLTLATGIFTSYFASLFSQITFLTLVIRGMICVIIPNSIYLAVFYKTEEFKYLLGIINPIIIKAKSKFNTVSNNV</sequence>
<feature type="transmembrane region" description="Helical" evidence="6">
    <location>
        <begin position="121"/>
        <end position="140"/>
    </location>
</feature>
<evidence type="ECO:0000256" key="4">
    <source>
        <dbReference type="ARBA" id="ARBA00022989"/>
    </source>
</evidence>
<feature type="transmembrane region" description="Helical" evidence="6">
    <location>
        <begin position="180"/>
        <end position="197"/>
    </location>
</feature>
<evidence type="ECO:0000256" key="2">
    <source>
        <dbReference type="ARBA" id="ARBA00022475"/>
    </source>
</evidence>
<feature type="transmembrane region" description="Helical" evidence="6">
    <location>
        <begin position="152"/>
        <end position="174"/>
    </location>
</feature>
<dbReference type="EMBL" id="CYZX01000012">
    <property type="protein sequence ID" value="CUO65210.1"/>
    <property type="molecule type" value="Genomic_DNA"/>
</dbReference>
<dbReference type="Pfam" id="PF01943">
    <property type="entry name" value="Polysacc_synt"/>
    <property type="match status" value="1"/>
</dbReference>
<feature type="transmembrane region" description="Helical" evidence="6">
    <location>
        <begin position="44"/>
        <end position="69"/>
    </location>
</feature>
<dbReference type="AlphaFoldDB" id="A0A174GWP0"/>
<keyword evidence="3 6" id="KW-0812">Transmembrane</keyword>
<proteinExistence type="predicted"/>
<feature type="transmembrane region" description="Helical" evidence="6">
    <location>
        <begin position="90"/>
        <end position="109"/>
    </location>
</feature>
<feature type="transmembrane region" description="Helical" evidence="6">
    <location>
        <begin position="331"/>
        <end position="353"/>
    </location>
</feature>
<evidence type="ECO:0000313" key="8">
    <source>
        <dbReference type="Proteomes" id="UP000095594"/>
    </source>
</evidence>
<evidence type="ECO:0000256" key="6">
    <source>
        <dbReference type="SAM" id="Phobius"/>
    </source>
</evidence>
<accession>A0A174GWP0</accession>
<feature type="transmembrane region" description="Helical" evidence="6">
    <location>
        <begin position="374"/>
        <end position="391"/>
    </location>
</feature>
<keyword evidence="4 6" id="KW-1133">Transmembrane helix</keyword>
<evidence type="ECO:0000256" key="1">
    <source>
        <dbReference type="ARBA" id="ARBA00004651"/>
    </source>
</evidence>
<keyword evidence="5 6" id="KW-0472">Membrane</keyword>
<dbReference type="PANTHER" id="PTHR30250:SF26">
    <property type="entry name" value="PSMA PROTEIN"/>
    <property type="match status" value="1"/>
</dbReference>
<reference evidence="7 8" key="1">
    <citation type="submission" date="2015-09" db="EMBL/GenBank/DDBJ databases">
        <authorList>
            <consortium name="Pathogen Informatics"/>
        </authorList>
    </citation>
    <scope>NUCLEOTIDE SEQUENCE [LARGE SCALE GENOMIC DNA]</scope>
    <source>
        <strain evidence="7 8">2789STDY5834856</strain>
    </source>
</reference>
<dbReference type="GO" id="GO:0005886">
    <property type="term" value="C:plasma membrane"/>
    <property type="evidence" value="ECO:0007669"/>
    <property type="project" value="UniProtKB-SubCell"/>
</dbReference>
<organism evidence="7 8">
    <name type="scientific">Clostridium disporicum</name>
    <dbReference type="NCBI Taxonomy" id="84024"/>
    <lineage>
        <taxon>Bacteria</taxon>
        <taxon>Bacillati</taxon>
        <taxon>Bacillota</taxon>
        <taxon>Clostridia</taxon>
        <taxon>Eubacteriales</taxon>
        <taxon>Clostridiaceae</taxon>
        <taxon>Clostridium</taxon>
    </lineage>
</organism>
<evidence type="ECO:0000256" key="3">
    <source>
        <dbReference type="ARBA" id="ARBA00022692"/>
    </source>
</evidence>
<evidence type="ECO:0000313" key="7">
    <source>
        <dbReference type="EMBL" id="CUO65210.1"/>
    </source>
</evidence>
<gene>
    <name evidence="7" type="ORF">ERS852471_01972</name>
</gene>
<feature type="transmembrane region" description="Helical" evidence="6">
    <location>
        <begin position="436"/>
        <end position="454"/>
    </location>
</feature>
<dbReference type="InterPro" id="IPR002797">
    <property type="entry name" value="Polysacc_synth"/>
</dbReference>
<keyword evidence="2" id="KW-1003">Cell membrane</keyword>
<dbReference type="PANTHER" id="PTHR30250">
    <property type="entry name" value="PST FAMILY PREDICTED COLANIC ACID TRANSPORTER"/>
    <property type="match status" value="1"/>
</dbReference>
<protein>
    <submittedName>
        <fullName evidence="7">Flippase</fullName>
    </submittedName>
</protein>
<feature type="transmembrane region" description="Helical" evidence="6">
    <location>
        <begin position="397"/>
        <end position="415"/>
    </location>
</feature>
<dbReference type="Proteomes" id="UP000095594">
    <property type="component" value="Unassembled WGS sequence"/>
</dbReference>
<dbReference type="OrthoDB" id="8609648at2"/>